<protein>
    <submittedName>
        <fullName evidence="1">Uncharacterized protein</fullName>
    </submittedName>
</protein>
<dbReference type="Proteomes" id="UP001283361">
    <property type="component" value="Unassembled WGS sequence"/>
</dbReference>
<proteinExistence type="predicted"/>
<dbReference type="PANTHER" id="PTHR37162:SF1">
    <property type="entry name" value="BED-TYPE DOMAIN-CONTAINING PROTEIN"/>
    <property type="match status" value="1"/>
</dbReference>
<reference evidence="1" key="1">
    <citation type="journal article" date="2023" name="G3 (Bethesda)">
        <title>A reference genome for the long-term kleptoplast-retaining sea slug Elysia crispata morphotype clarki.</title>
        <authorList>
            <person name="Eastman K.E."/>
            <person name="Pendleton A.L."/>
            <person name="Shaikh M.A."/>
            <person name="Suttiyut T."/>
            <person name="Ogas R."/>
            <person name="Tomko P."/>
            <person name="Gavelis G."/>
            <person name="Widhalm J.R."/>
            <person name="Wisecaver J.H."/>
        </authorList>
    </citation>
    <scope>NUCLEOTIDE SEQUENCE</scope>
    <source>
        <strain evidence="1">ECLA1</strain>
    </source>
</reference>
<dbReference type="AlphaFoldDB" id="A0AAE1DLL8"/>
<keyword evidence="2" id="KW-1185">Reference proteome</keyword>
<accession>A0AAE1DLL8</accession>
<comment type="caution">
    <text evidence="1">The sequence shown here is derived from an EMBL/GenBank/DDBJ whole genome shotgun (WGS) entry which is preliminary data.</text>
</comment>
<dbReference type="EMBL" id="JAWDGP010003365">
    <property type="protein sequence ID" value="KAK3775022.1"/>
    <property type="molecule type" value="Genomic_DNA"/>
</dbReference>
<organism evidence="1 2">
    <name type="scientific">Elysia crispata</name>
    <name type="common">lettuce slug</name>
    <dbReference type="NCBI Taxonomy" id="231223"/>
    <lineage>
        <taxon>Eukaryota</taxon>
        <taxon>Metazoa</taxon>
        <taxon>Spiralia</taxon>
        <taxon>Lophotrochozoa</taxon>
        <taxon>Mollusca</taxon>
        <taxon>Gastropoda</taxon>
        <taxon>Heterobranchia</taxon>
        <taxon>Euthyneura</taxon>
        <taxon>Panpulmonata</taxon>
        <taxon>Sacoglossa</taxon>
        <taxon>Placobranchoidea</taxon>
        <taxon>Plakobranchidae</taxon>
        <taxon>Elysia</taxon>
    </lineage>
</organism>
<sequence>MSSLSDSAAYMRGINNGYETKLQDDAPHLLNIDGDICHHIHNITKQFSSQLDPENHLPHLLDDIHKDLEFSANIKDDFFNICKILGVQEKQPKERVGHRWMSLYDSSKVFEEICDPLTLLYFSWLSAADKTLYQDSVFDIYKRHKVTAAGKQNIISIMRKLKAKNMTMLGRKRKERVCKKLFDKRRETDLLYNCILSIFPCFKAFVLAFETKKPMLHKLYDNIVTLFKNFLKWFVMAQDLRETGKKLASLDLTDSSKFILVDHIYTGECATILSSMPKEDSLEFKERLMTAYKTASMPKEDSLEFKERLMTAYKTTAVYMQKKMPLDNKLLTTLSLLDPLAFGQTETAILLKKLPSFFPSVSAPSF</sequence>
<evidence type="ECO:0000313" key="1">
    <source>
        <dbReference type="EMBL" id="KAK3775022.1"/>
    </source>
</evidence>
<gene>
    <name evidence="1" type="ORF">RRG08_019398</name>
</gene>
<dbReference type="PANTHER" id="PTHR37162">
    <property type="entry name" value="HAT FAMILY DIMERISATION DOMAINCONTAINING PROTEIN-RELATED"/>
    <property type="match status" value="1"/>
</dbReference>
<name>A0AAE1DLL8_9GAST</name>
<evidence type="ECO:0000313" key="2">
    <source>
        <dbReference type="Proteomes" id="UP001283361"/>
    </source>
</evidence>